<keyword evidence="1" id="KW-0479">Metal-binding</keyword>
<name>A0A8J2SEQ8_9STRA</name>
<evidence type="ECO:0000256" key="4">
    <source>
        <dbReference type="ARBA" id="ARBA00023117"/>
    </source>
</evidence>
<feature type="compositionally biased region" description="Pro residues" evidence="7">
    <location>
        <begin position="445"/>
        <end position="457"/>
    </location>
</feature>
<gene>
    <name evidence="10" type="ORF">PECAL_2P23150</name>
</gene>
<feature type="region of interest" description="Disordered" evidence="7">
    <location>
        <begin position="1"/>
        <end position="112"/>
    </location>
</feature>
<dbReference type="GO" id="GO:0008270">
    <property type="term" value="F:zinc ion binding"/>
    <property type="evidence" value="ECO:0007669"/>
    <property type="project" value="UniProtKB-KW"/>
</dbReference>
<dbReference type="Gene3D" id="3.30.40.10">
    <property type="entry name" value="Zinc/RING finger domain, C3HC4 (zinc finger)"/>
    <property type="match status" value="1"/>
</dbReference>
<dbReference type="InterPro" id="IPR001965">
    <property type="entry name" value="Znf_PHD"/>
</dbReference>
<evidence type="ECO:0000256" key="1">
    <source>
        <dbReference type="ARBA" id="ARBA00022723"/>
    </source>
</evidence>
<evidence type="ECO:0000259" key="9">
    <source>
        <dbReference type="PROSITE" id="PS50016"/>
    </source>
</evidence>
<keyword evidence="4 5" id="KW-0103">Bromodomain</keyword>
<feature type="compositionally biased region" description="Acidic residues" evidence="7">
    <location>
        <begin position="569"/>
        <end position="578"/>
    </location>
</feature>
<dbReference type="PROSITE" id="PS01359">
    <property type="entry name" value="ZF_PHD_1"/>
    <property type="match status" value="1"/>
</dbReference>
<dbReference type="InterPro" id="IPR011011">
    <property type="entry name" value="Znf_FYVE_PHD"/>
</dbReference>
<dbReference type="SUPFAM" id="SSF57903">
    <property type="entry name" value="FYVE/PHD zinc finger"/>
    <property type="match status" value="1"/>
</dbReference>
<dbReference type="InterPro" id="IPR019787">
    <property type="entry name" value="Znf_PHD-finger"/>
</dbReference>
<dbReference type="Proteomes" id="UP000789595">
    <property type="component" value="Unassembled WGS sequence"/>
</dbReference>
<feature type="compositionally biased region" description="Polar residues" evidence="7">
    <location>
        <begin position="10"/>
        <end position="19"/>
    </location>
</feature>
<dbReference type="GO" id="GO:0005634">
    <property type="term" value="C:nucleus"/>
    <property type="evidence" value="ECO:0007669"/>
    <property type="project" value="TreeGrafter"/>
</dbReference>
<dbReference type="InterPro" id="IPR001487">
    <property type="entry name" value="Bromodomain"/>
</dbReference>
<dbReference type="Pfam" id="PF00439">
    <property type="entry name" value="Bromodomain"/>
    <property type="match status" value="1"/>
</dbReference>
<sequence length="844" mass="90520">MVDEIDDQVIQESDNTLSTGEERVRVQIPAPYVPPPQQQYESPAQEDDAYAVRESREASKRVRKATQAVLDGGGGDGNDSDGSFTVKERRPKRARPAPTGEVRRAHRGTTTEPPIRVGQEVCLKGEAERGIVTERLAGSWLLVRYCSGYESKQRPGQLSALLGGPGLEPLTDGERLLCKEPLDQVASLQAHVDRDVIVATTGGTMGPGIRNVFDDKNGVRRRQFVVFRDEGMLSVRCEVCEARQILSDTIRNVAEKDPSKVCHALKAHCGYYAGSRASSDSERHIRNLQLMLPDTAGRVGFGLVGNAKDTGNYRGNKGGRPRKTAPGGSRGAAGPGRPPKQRQRPIQPLVGRRADALAGPVVPAPDVGPTASGEPRVLVKVPLRGGRVAEATVTWKTTEPRCATPEAFAADVQQRFELDDNGTKAIAADIARQLAAHRAYAAALAPPPPPPPGPPIVPSALPGAPLPTQGHANPPQDRDVGVAPVQGNAPPGPPVVPSALPGAPIPESALRVPQALKNIASHNTPGPKASSSEENVPDNMKAAADHFRHERRDDSSDDEDMACLASDSDSSDDDDDDPTGGQAAALAAARAASDEAIKSGKIKVCPFDAASFDTCEACGQGGDLLCCDYCPRVWHAACCTKGAASQIIIDGEEEKNWRCGECDFDWGRYFSPDLTDDRYKAARAACRALSRDKDDAACAEVRVALFLDSVRTHAFRKYFAEPVPSRNLAGYEHVVARPMDLGTIEKRLKSGAYAGSTGAARAVSDIRAVWHACALYNEPRSPIYRAGTILDGIWTRCHEKAIASTLKEEHFNLLERQAGALAREREQAPQVFDRYVTAVVAGRA</sequence>
<feature type="compositionally biased region" description="Basic and acidic residues" evidence="7">
    <location>
        <begin position="50"/>
        <end position="60"/>
    </location>
</feature>
<dbReference type="CDD" id="cd04369">
    <property type="entry name" value="Bromodomain"/>
    <property type="match status" value="1"/>
</dbReference>
<dbReference type="GO" id="GO:0000981">
    <property type="term" value="F:DNA-binding transcription factor activity, RNA polymerase II-specific"/>
    <property type="evidence" value="ECO:0007669"/>
    <property type="project" value="TreeGrafter"/>
</dbReference>
<evidence type="ECO:0000256" key="6">
    <source>
        <dbReference type="PROSITE-ProRule" id="PRU00146"/>
    </source>
</evidence>
<feature type="region of interest" description="Disordered" evidence="7">
    <location>
        <begin position="443"/>
        <end position="502"/>
    </location>
</feature>
<dbReference type="AlphaFoldDB" id="A0A8J2SEQ8"/>
<evidence type="ECO:0000256" key="7">
    <source>
        <dbReference type="SAM" id="MobiDB-lite"/>
    </source>
</evidence>
<protein>
    <recommendedName>
        <fullName evidence="12">PHD-type domain-containing protein</fullName>
    </recommendedName>
</protein>
<organism evidence="10 11">
    <name type="scientific">Pelagomonas calceolata</name>
    <dbReference type="NCBI Taxonomy" id="35677"/>
    <lineage>
        <taxon>Eukaryota</taxon>
        <taxon>Sar</taxon>
        <taxon>Stramenopiles</taxon>
        <taxon>Ochrophyta</taxon>
        <taxon>Pelagophyceae</taxon>
        <taxon>Pelagomonadales</taxon>
        <taxon>Pelagomonadaceae</taxon>
        <taxon>Pelagomonas</taxon>
    </lineage>
</organism>
<dbReference type="Gene3D" id="1.20.920.10">
    <property type="entry name" value="Bromodomain-like"/>
    <property type="match status" value="1"/>
</dbReference>
<accession>A0A8J2SEQ8</accession>
<dbReference type="SUPFAM" id="SSF47370">
    <property type="entry name" value="Bromodomain"/>
    <property type="match status" value="1"/>
</dbReference>
<dbReference type="InterPro" id="IPR013083">
    <property type="entry name" value="Znf_RING/FYVE/PHD"/>
</dbReference>
<dbReference type="OrthoDB" id="115879at2759"/>
<dbReference type="PROSITE" id="PS50016">
    <property type="entry name" value="ZF_PHD_2"/>
    <property type="match status" value="1"/>
</dbReference>
<feature type="region of interest" description="Disordered" evidence="7">
    <location>
        <begin position="303"/>
        <end position="345"/>
    </location>
</feature>
<feature type="domain" description="PHD-type" evidence="9">
    <location>
        <begin position="612"/>
        <end position="665"/>
    </location>
</feature>
<dbReference type="InterPro" id="IPR019786">
    <property type="entry name" value="Zinc_finger_PHD-type_CS"/>
</dbReference>
<evidence type="ECO:0000259" key="8">
    <source>
        <dbReference type="PROSITE" id="PS50014"/>
    </source>
</evidence>
<evidence type="ECO:0000256" key="3">
    <source>
        <dbReference type="ARBA" id="ARBA00022833"/>
    </source>
</evidence>
<proteinExistence type="predicted"/>
<dbReference type="InterPro" id="IPR043563">
    <property type="entry name" value="Sp110/Sp140/Sp140L-like"/>
</dbReference>
<dbReference type="InterPro" id="IPR036427">
    <property type="entry name" value="Bromodomain-like_sf"/>
</dbReference>
<evidence type="ECO:0000313" key="11">
    <source>
        <dbReference type="Proteomes" id="UP000789595"/>
    </source>
</evidence>
<feature type="domain" description="Bromo" evidence="8">
    <location>
        <begin position="711"/>
        <end position="784"/>
    </location>
</feature>
<evidence type="ECO:0000256" key="2">
    <source>
        <dbReference type="ARBA" id="ARBA00022771"/>
    </source>
</evidence>
<dbReference type="SMART" id="SM00249">
    <property type="entry name" value="PHD"/>
    <property type="match status" value="1"/>
</dbReference>
<dbReference type="PANTHER" id="PTHR46386">
    <property type="entry name" value="NUCLEAR BODY PROTEIN SP140"/>
    <property type="match status" value="1"/>
</dbReference>
<dbReference type="SMART" id="SM00297">
    <property type="entry name" value="BROMO"/>
    <property type="match status" value="1"/>
</dbReference>
<keyword evidence="2 6" id="KW-0863">Zinc-finger</keyword>
<keyword evidence="11" id="KW-1185">Reference proteome</keyword>
<dbReference type="PANTHER" id="PTHR46386:SF11">
    <property type="entry name" value="AUTOIMMUNE REGULATOR"/>
    <property type="match status" value="1"/>
</dbReference>
<evidence type="ECO:0000313" key="10">
    <source>
        <dbReference type="EMBL" id="CAH0369201.1"/>
    </source>
</evidence>
<evidence type="ECO:0000256" key="5">
    <source>
        <dbReference type="PROSITE-ProRule" id="PRU00035"/>
    </source>
</evidence>
<dbReference type="EMBL" id="CAKKNE010000002">
    <property type="protein sequence ID" value="CAH0369201.1"/>
    <property type="molecule type" value="Genomic_DNA"/>
</dbReference>
<reference evidence="10" key="1">
    <citation type="submission" date="2021-11" db="EMBL/GenBank/DDBJ databases">
        <authorList>
            <consortium name="Genoscope - CEA"/>
            <person name="William W."/>
        </authorList>
    </citation>
    <scope>NUCLEOTIDE SEQUENCE</scope>
</reference>
<dbReference type="PROSITE" id="PS50014">
    <property type="entry name" value="BROMODOMAIN_2"/>
    <property type="match status" value="1"/>
</dbReference>
<keyword evidence="3" id="KW-0862">Zinc</keyword>
<evidence type="ECO:0008006" key="12">
    <source>
        <dbReference type="Google" id="ProtNLM"/>
    </source>
</evidence>
<feature type="region of interest" description="Disordered" evidence="7">
    <location>
        <begin position="546"/>
        <end position="586"/>
    </location>
</feature>
<comment type="caution">
    <text evidence="10">The sequence shown here is derived from an EMBL/GenBank/DDBJ whole genome shotgun (WGS) entry which is preliminary data.</text>
</comment>